<gene>
    <name evidence="1" type="ORF">RPERSI_LOCUS23076</name>
</gene>
<organism evidence="1 2">
    <name type="scientific">Racocetra persica</name>
    <dbReference type="NCBI Taxonomy" id="160502"/>
    <lineage>
        <taxon>Eukaryota</taxon>
        <taxon>Fungi</taxon>
        <taxon>Fungi incertae sedis</taxon>
        <taxon>Mucoromycota</taxon>
        <taxon>Glomeromycotina</taxon>
        <taxon>Glomeromycetes</taxon>
        <taxon>Diversisporales</taxon>
        <taxon>Gigasporaceae</taxon>
        <taxon>Racocetra</taxon>
    </lineage>
</organism>
<proteinExistence type="predicted"/>
<keyword evidence="2" id="KW-1185">Reference proteome</keyword>
<evidence type="ECO:0000313" key="2">
    <source>
        <dbReference type="Proteomes" id="UP000789920"/>
    </source>
</evidence>
<protein>
    <submittedName>
        <fullName evidence="1">32509_t:CDS:1</fullName>
    </submittedName>
</protein>
<dbReference type="EMBL" id="CAJVQC010071192">
    <property type="protein sequence ID" value="CAG8810394.1"/>
    <property type="molecule type" value="Genomic_DNA"/>
</dbReference>
<accession>A0ACA9RUX2</accession>
<reference evidence="1" key="1">
    <citation type="submission" date="2021-06" db="EMBL/GenBank/DDBJ databases">
        <authorList>
            <person name="Kallberg Y."/>
            <person name="Tangrot J."/>
            <person name="Rosling A."/>
        </authorList>
    </citation>
    <scope>NUCLEOTIDE SEQUENCE</scope>
    <source>
        <strain evidence="1">MA461A</strain>
    </source>
</reference>
<feature type="non-terminal residue" evidence="1">
    <location>
        <position position="1"/>
    </location>
</feature>
<evidence type="ECO:0000313" key="1">
    <source>
        <dbReference type="EMBL" id="CAG8810394.1"/>
    </source>
</evidence>
<name>A0ACA9RUX2_9GLOM</name>
<sequence>YNHLKAVMLGKVIIILVTFLLRDTLGGIAVTFQTPDVLTISYIKNNPNFFDYCDKQLNDVVEGYALRKLACGALKLSANDDPPTSFSDMNGIGGDFDKWARKKEYRGYIHIPSFNIKCDAKGKLVTANPRDPDYRNKENPTKNPEQCDDAERNPYRICWRKKIQVNNRDIFFFLTLDILCEEAVLPDPRFTAI</sequence>
<comment type="caution">
    <text evidence="1">The sequence shown here is derived from an EMBL/GenBank/DDBJ whole genome shotgun (WGS) entry which is preliminary data.</text>
</comment>
<dbReference type="Proteomes" id="UP000789920">
    <property type="component" value="Unassembled WGS sequence"/>
</dbReference>